<evidence type="ECO:0000256" key="1">
    <source>
        <dbReference type="SAM" id="MobiDB-lite"/>
    </source>
</evidence>
<name>A0A8K0REU4_9PLEO</name>
<feature type="region of interest" description="Disordered" evidence="1">
    <location>
        <begin position="341"/>
        <end position="403"/>
    </location>
</feature>
<dbReference type="AlphaFoldDB" id="A0A8K0REU4"/>
<keyword evidence="3" id="KW-1185">Reference proteome</keyword>
<feature type="compositionally biased region" description="Basic and acidic residues" evidence="1">
    <location>
        <begin position="341"/>
        <end position="353"/>
    </location>
</feature>
<gene>
    <name evidence="2" type="ORF">FB567DRAFT_609628</name>
</gene>
<reference evidence="2" key="1">
    <citation type="journal article" date="2021" name="Nat. Commun.">
        <title>Genetic determinants of endophytism in the Arabidopsis root mycobiome.</title>
        <authorList>
            <person name="Mesny F."/>
            <person name="Miyauchi S."/>
            <person name="Thiergart T."/>
            <person name="Pickel B."/>
            <person name="Atanasova L."/>
            <person name="Karlsson M."/>
            <person name="Huettel B."/>
            <person name="Barry K.W."/>
            <person name="Haridas S."/>
            <person name="Chen C."/>
            <person name="Bauer D."/>
            <person name="Andreopoulos W."/>
            <person name="Pangilinan J."/>
            <person name="LaButti K."/>
            <person name="Riley R."/>
            <person name="Lipzen A."/>
            <person name="Clum A."/>
            <person name="Drula E."/>
            <person name="Henrissat B."/>
            <person name="Kohler A."/>
            <person name="Grigoriev I.V."/>
            <person name="Martin F.M."/>
            <person name="Hacquard S."/>
        </authorList>
    </citation>
    <scope>NUCLEOTIDE SEQUENCE</scope>
    <source>
        <strain evidence="2">MPI-SDFR-AT-0120</strain>
    </source>
</reference>
<dbReference type="OrthoDB" id="3687991at2759"/>
<proteinExistence type="predicted"/>
<feature type="compositionally biased region" description="Polar residues" evidence="1">
    <location>
        <begin position="354"/>
        <end position="372"/>
    </location>
</feature>
<evidence type="ECO:0000313" key="2">
    <source>
        <dbReference type="EMBL" id="KAH7093210.1"/>
    </source>
</evidence>
<protein>
    <submittedName>
        <fullName evidence="2">Uncharacterized protein</fullName>
    </submittedName>
</protein>
<comment type="caution">
    <text evidence="2">The sequence shown here is derived from an EMBL/GenBank/DDBJ whole genome shotgun (WGS) entry which is preliminary data.</text>
</comment>
<evidence type="ECO:0000313" key="3">
    <source>
        <dbReference type="Proteomes" id="UP000813461"/>
    </source>
</evidence>
<feature type="compositionally biased region" description="Polar residues" evidence="1">
    <location>
        <begin position="383"/>
        <end position="401"/>
    </location>
</feature>
<dbReference type="EMBL" id="JAGMVJ010000002">
    <property type="protein sequence ID" value="KAH7093210.1"/>
    <property type="molecule type" value="Genomic_DNA"/>
</dbReference>
<feature type="compositionally biased region" description="Low complexity" evidence="1">
    <location>
        <begin position="81"/>
        <end position="93"/>
    </location>
</feature>
<sequence>MSSHRTRATSLPLCSTIPSPPDSVSSARTSLKRRTLDDSTDNTHSPTPTKKIRTVVPTKPKDSNASHRSRKNATIRTNPASRTTTASITSTLTPRGPRQTASLHQADPSLLRMLCDDVSTNTTKELHFRNLPHSSIDWSNPIHINKINNWRNQIYGRAGMKSKTLTMWLPEEELWIELYFQLSIAQARARGMLLPKAVDVLAAFNRTFAGKLVKDGKGVDLLREERKGNAFTSKFNRMCPHLRARLAQCVFGKSGDVYVPEISMEMLQEYKMMKSEMEARGVVKESQYSNGLEDWTYLFSHLPQEEKEEGTNGAEMDCSFTSEEDDAAAVLVSMALQPVHGREEIKTEGKKESPSVTAPTSALEPNSDNVPSETPDLSPASFLASSQQTAGLATPSRSCSFSGVEDTKLVPTRANVGRCVTPVRSIDVASLIMSPD</sequence>
<feature type="region of interest" description="Disordered" evidence="1">
    <location>
        <begin position="1"/>
        <end position="104"/>
    </location>
</feature>
<dbReference type="Proteomes" id="UP000813461">
    <property type="component" value="Unassembled WGS sequence"/>
</dbReference>
<feature type="compositionally biased region" description="Polar residues" evidence="1">
    <location>
        <begin position="8"/>
        <end position="29"/>
    </location>
</feature>
<organism evidence="2 3">
    <name type="scientific">Paraphoma chrysanthemicola</name>
    <dbReference type="NCBI Taxonomy" id="798071"/>
    <lineage>
        <taxon>Eukaryota</taxon>
        <taxon>Fungi</taxon>
        <taxon>Dikarya</taxon>
        <taxon>Ascomycota</taxon>
        <taxon>Pezizomycotina</taxon>
        <taxon>Dothideomycetes</taxon>
        <taxon>Pleosporomycetidae</taxon>
        <taxon>Pleosporales</taxon>
        <taxon>Pleosporineae</taxon>
        <taxon>Phaeosphaeriaceae</taxon>
        <taxon>Paraphoma</taxon>
    </lineage>
</organism>
<accession>A0A8K0REU4</accession>